<evidence type="ECO:0000313" key="1">
    <source>
        <dbReference type="EMBL" id="KAJ0034107.1"/>
    </source>
</evidence>
<accession>A0ACC0YE16</accession>
<reference evidence="2" key="1">
    <citation type="journal article" date="2023" name="G3 (Bethesda)">
        <title>Genome assembly and association tests identify interacting loci associated with vigor, precocity, and sex in interspecific pistachio rootstocks.</title>
        <authorList>
            <person name="Palmer W."/>
            <person name="Jacygrad E."/>
            <person name="Sagayaradj S."/>
            <person name="Cavanaugh K."/>
            <person name="Han R."/>
            <person name="Bertier L."/>
            <person name="Beede B."/>
            <person name="Kafkas S."/>
            <person name="Golino D."/>
            <person name="Preece J."/>
            <person name="Michelmore R."/>
        </authorList>
    </citation>
    <scope>NUCLEOTIDE SEQUENCE [LARGE SCALE GENOMIC DNA]</scope>
</reference>
<dbReference type="Proteomes" id="UP001163603">
    <property type="component" value="Chromosome 7"/>
</dbReference>
<protein>
    <submittedName>
        <fullName evidence="1">Uncharacterized protein</fullName>
    </submittedName>
</protein>
<organism evidence="1 2">
    <name type="scientific">Pistacia integerrima</name>
    <dbReference type="NCBI Taxonomy" id="434235"/>
    <lineage>
        <taxon>Eukaryota</taxon>
        <taxon>Viridiplantae</taxon>
        <taxon>Streptophyta</taxon>
        <taxon>Embryophyta</taxon>
        <taxon>Tracheophyta</taxon>
        <taxon>Spermatophyta</taxon>
        <taxon>Magnoliopsida</taxon>
        <taxon>eudicotyledons</taxon>
        <taxon>Gunneridae</taxon>
        <taxon>Pentapetalae</taxon>
        <taxon>rosids</taxon>
        <taxon>malvids</taxon>
        <taxon>Sapindales</taxon>
        <taxon>Anacardiaceae</taxon>
        <taxon>Pistacia</taxon>
    </lineage>
</organism>
<keyword evidence="2" id="KW-1185">Reference proteome</keyword>
<evidence type="ECO:0000313" key="2">
    <source>
        <dbReference type="Proteomes" id="UP001163603"/>
    </source>
</evidence>
<proteinExistence type="predicted"/>
<gene>
    <name evidence="1" type="ORF">Pint_26067</name>
</gene>
<comment type="caution">
    <text evidence="1">The sequence shown here is derived from an EMBL/GenBank/DDBJ whole genome shotgun (WGS) entry which is preliminary data.</text>
</comment>
<sequence length="84" mass="9611">MIFVMFCFTGAFGASLIRNKPQLATLRRFYFVISMVSMASTLSSLAFTLFPESFRLVSLGSILWQNVDGEDHLEKLFFFLKKNS</sequence>
<name>A0ACC0YE16_9ROSI</name>
<dbReference type="EMBL" id="CM047742">
    <property type="protein sequence ID" value="KAJ0034107.1"/>
    <property type="molecule type" value="Genomic_DNA"/>
</dbReference>